<sequence>MDMDGNKNAVSVDRTRDLQIFSLTLSQLSYPRKMFMRRLA</sequence>
<reference evidence="1" key="1">
    <citation type="submission" date="2020-09" db="EMBL/GenBank/DDBJ databases">
        <title>Genome-Enabled Discovery of Anthraquinone Biosynthesis in Senna tora.</title>
        <authorList>
            <person name="Kang S.-H."/>
            <person name="Pandey R.P."/>
            <person name="Lee C.-M."/>
            <person name="Sim J.-S."/>
            <person name="Jeong J.-T."/>
            <person name="Choi B.-S."/>
            <person name="Jung M."/>
            <person name="Ginzburg D."/>
            <person name="Zhao K."/>
            <person name="Won S.Y."/>
            <person name="Oh T.-J."/>
            <person name="Yu Y."/>
            <person name="Kim N.-H."/>
            <person name="Lee O.R."/>
            <person name="Lee T.-H."/>
            <person name="Bashyal P."/>
            <person name="Kim T.-S."/>
            <person name="Lee W.-H."/>
            <person name="Kawkins C."/>
            <person name="Kim C.-K."/>
            <person name="Kim J.S."/>
            <person name="Ahn B.O."/>
            <person name="Rhee S.Y."/>
            <person name="Sohng J.K."/>
        </authorList>
    </citation>
    <scope>NUCLEOTIDE SEQUENCE</scope>
    <source>
        <tissue evidence="1">Leaf</tissue>
    </source>
</reference>
<gene>
    <name evidence="1" type="ORF">G2W53_013534</name>
</gene>
<organism evidence="1 2">
    <name type="scientific">Senna tora</name>
    <dbReference type="NCBI Taxonomy" id="362788"/>
    <lineage>
        <taxon>Eukaryota</taxon>
        <taxon>Viridiplantae</taxon>
        <taxon>Streptophyta</taxon>
        <taxon>Embryophyta</taxon>
        <taxon>Tracheophyta</taxon>
        <taxon>Spermatophyta</taxon>
        <taxon>Magnoliopsida</taxon>
        <taxon>eudicotyledons</taxon>
        <taxon>Gunneridae</taxon>
        <taxon>Pentapetalae</taxon>
        <taxon>rosids</taxon>
        <taxon>fabids</taxon>
        <taxon>Fabales</taxon>
        <taxon>Fabaceae</taxon>
        <taxon>Caesalpinioideae</taxon>
        <taxon>Cassia clade</taxon>
        <taxon>Senna</taxon>
    </lineage>
</organism>
<evidence type="ECO:0000313" key="1">
    <source>
        <dbReference type="EMBL" id="KAF7831201.1"/>
    </source>
</evidence>
<protein>
    <submittedName>
        <fullName evidence="1">Uncharacterized protein</fullName>
    </submittedName>
</protein>
<accession>A0A834WS87</accession>
<dbReference type="AntiFam" id="ANF00012">
    <property type="entry name" value="tRNA translation"/>
</dbReference>
<comment type="caution">
    <text evidence="1">The sequence shown here is derived from an EMBL/GenBank/DDBJ whole genome shotgun (WGS) entry which is preliminary data.</text>
</comment>
<keyword evidence="2" id="KW-1185">Reference proteome</keyword>
<proteinExistence type="predicted"/>
<dbReference type="AlphaFoldDB" id="A0A834WS87"/>
<dbReference type="Proteomes" id="UP000634136">
    <property type="component" value="Unassembled WGS sequence"/>
</dbReference>
<dbReference type="EMBL" id="JAAIUW010000005">
    <property type="protein sequence ID" value="KAF7831201.1"/>
    <property type="molecule type" value="Genomic_DNA"/>
</dbReference>
<dbReference type="OrthoDB" id="1733879at2759"/>
<evidence type="ECO:0000313" key="2">
    <source>
        <dbReference type="Proteomes" id="UP000634136"/>
    </source>
</evidence>
<name>A0A834WS87_9FABA</name>